<dbReference type="AlphaFoldDB" id="A0A2H1WR88"/>
<evidence type="ECO:0000313" key="1">
    <source>
        <dbReference type="EMBL" id="SOQ55573.1"/>
    </source>
</evidence>
<organism evidence="1">
    <name type="scientific">Spodoptera frugiperda</name>
    <name type="common">Fall armyworm</name>
    <dbReference type="NCBI Taxonomy" id="7108"/>
    <lineage>
        <taxon>Eukaryota</taxon>
        <taxon>Metazoa</taxon>
        <taxon>Ecdysozoa</taxon>
        <taxon>Arthropoda</taxon>
        <taxon>Hexapoda</taxon>
        <taxon>Insecta</taxon>
        <taxon>Pterygota</taxon>
        <taxon>Neoptera</taxon>
        <taxon>Endopterygota</taxon>
        <taxon>Lepidoptera</taxon>
        <taxon>Glossata</taxon>
        <taxon>Ditrysia</taxon>
        <taxon>Noctuoidea</taxon>
        <taxon>Noctuidae</taxon>
        <taxon>Amphipyrinae</taxon>
        <taxon>Spodoptera</taxon>
    </lineage>
</organism>
<reference evidence="1" key="1">
    <citation type="submission" date="2016-07" db="EMBL/GenBank/DDBJ databases">
        <authorList>
            <person name="Bretaudeau A."/>
        </authorList>
    </citation>
    <scope>NUCLEOTIDE SEQUENCE</scope>
    <source>
        <strain evidence="1">Rice</strain>
        <tissue evidence="1">Whole body</tissue>
    </source>
</reference>
<proteinExistence type="predicted"/>
<dbReference type="EMBL" id="ODYU01010450">
    <property type="protein sequence ID" value="SOQ55573.1"/>
    <property type="molecule type" value="Genomic_DNA"/>
</dbReference>
<name>A0A2H1WR88_SPOFR</name>
<gene>
    <name evidence="1" type="ORF">SFRICE_021094</name>
</gene>
<sequence length="240" mass="26859">MVVLGVDRRIPATPVGVTSTLPFKGCIQGLGIEDIGKRRGWDTDNLTDATEHNASVISRRFSVKPWLHFCRAGPFVPKTVVERWRIFIPVSTGGDGSRVLFLVLCTFLLLNQVSSHILPAIGNFFRNALSTDEQKNATTNQICTKYNKAHTTAFTDPHRTHRIISNAYMRCVLMTSYGMHTMHAMRTMGACRLLPSCANKHNTASLAEWLQMRLGKGSQIRFPGRAKNYWASFGFSKISQ</sequence>
<protein>
    <submittedName>
        <fullName evidence="1">SFRICE_021094</fullName>
    </submittedName>
</protein>
<accession>A0A2H1WR88</accession>